<evidence type="ECO:0000313" key="1">
    <source>
        <dbReference type="EMBL" id="TWU25582.1"/>
    </source>
</evidence>
<evidence type="ECO:0000313" key="2">
    <source>
        <dbReference type="Proteomes" id="UP000318437"/>
    </source>
</evidence>
<reference evidence="1 2" key="1">
    <citation type="submission" date="2019-02" db="EMBL/GenBank/DDBJ databases">
        <title>Deep-cultivation of Planctomycetes and their phenomic and genomic characterization uncovers novel biology.</title>
        <authorList>
            <person name="Wiegand S."/>
            <person name="Jogler M."/>
            <person name="Boedeker C."/>
            <person name="Pinto D."/>
            <person name="Vollmers J."/>
            <person name="Rivas-Marin E."/>
            <person name="Kohn T."/>
            <person name="Peeters S.H."/>
            <person name="Heuer A."/>
            <person name="Rast P."/>
            <person name="Oberbeckmann S."/>
            <person name="Bunk B."/>
            <person name="Jeske O."/>
            <person name="Meyerdierks A."/>
            <person name="Storesund J.E."/>
            <person name="Kallscheuer N."/>
            <person name="Luecker S."/>
            <person name="Lage O.M."/>
            <person name="Pohl T."/>
            <person name="Merkel B.J."/>
            <person name="Hornburger P."/>
            <person name="Mueller R.-W."/>
            <person name="Bruemmer F."/>
            <person name="Labrenz M."/>
            <person name="Spormann A.M."/>
            <person name="Op Den Camp H."/>
            <person name="Overmann J."/>
            <person name="Amann R."/>
            <person name="Jetten M.S.M."/>
            <person name="Mascher T."/>
            <person name="Medema M.H."/>
            <person name="Devos D.P."/>
            <person name="Kaster A.-K."/>
            <person name="Ovreas L."/>
            <person name="Rohde M."/>
            <person name="Galperin M.Y."/>
            <person name="Jogler C."/>
        </authorList>
    </citation>
    <scope>NUCLEOTIDE SEQUENCE [LARGE SCALE GENOMIC DNA]</scope>
    <source>
        <strain evidence="1 2">Pla144</strain>
    </source>
</reference>
<dbReference type="EMBL" id="SJPS01000004">
    <property type="protein sequence ID" value="TWU25582.1"/>
    <property type="molecule type" value="Genomic_DNA"/>
</dbReference>
<sequence length="86" mass="9433">MQIPTSPITPDTESLLQMHGGPLSLEGQHGKYVVMRTDVYEAMLGLEADEEAETLASVRRGVADVQTGRTHDVEAVFKNLISRHEA</sequence>
<organism evidence="1 2">
    <name type="scientific">Bythopirellula polymerisocia</name>
    <dbReference type="NCBI Taxonomy" id="2528003"/>
    <lineage>
        <taxon>Bacteria</taxon>
        <taxon>Pseudomonadati</taxon>
        <taxon>Planctomycetota</taxon>
        <taxon>Planctomycetia</taxon>
        <taxon>Pirellulales</taxon>
        <taxon>Lacipirellulaceae</taxon>
        <taxon>Bythopirellula</taxon>
    </lineage>
</organism>
<name>A0A5C6CMJ4_9BACT</name>
<dbReference type="RefSeq" id="WP_146451179.1">
    <property type="nucleotide sequence ID" value="NZ_SJPS01000004.1"/>
</dbReference>
<dbReference type="AlphaFoldDB" id="A0A5C6CMJ4"/>
<dbReference type="Proteomes" id="UP000318437">
    <property type="component" value="Unassembled WGS sequence"/>
</dbReference>
<dbReference type="OrthoDB" id="281963at2"/>
<gene>
    <name evidence="1" type="ORF">Pla144_27890</name>
</gene>
<comment type="caution">
    <text evidence="1">The sequence shown here is derived from an EMBL/GenBank/DDBJ whole genome shotgun (WGS) entry which is preliminary data.</text>
</comment>
<keyword evidence="2" id="KW-1185">Reference proteome</keyword>
<protein>
    <submittedName>
        <fullName evidence="1">Uncharacterized protein</fullName>
    </submittedName>
</protein>
<proteinExistence type="predicted"/>
<accession>A0A5C6CMJ4</accession>